<feature type="transmembrane region" description="Helical" evidence="11">
    <location>
        <begin position="138"/>
        <end position="163"/>
    </location>
</feature>
<dbReference type="PANTHER" id="PTHR12468">
    <property type="entry name" value="GPI MANNOSYLTRANSFERASE 2"/>
    <property type="match status" value="1"/>
</dbReference>
<proteinExistence type="inferred from homology"/>
<comment type="caution">
    <text evidence="11">Lacks conserved residue(s) required for the propagation of feature annotation.</text>
</comment>
<organism evidence="12 13">
    <name type="scientific">Chenopodium quinoa</name>
    <name type="common">Quinoa</name>
    <dbReference type="NCBI Taxonomy" id="63459"/>
    <lineage>
        <taxon>Eukaryota</taxon>
        <taxon>Viridiplantae</taxon>
        <taxon>Streptophyta</taxon>
        <taxon>Embryophyta</taxon>
        <taxon>Tracheophyta</taxon>
        <taxon>Spermatophyta</taxon>
        <taxon>Magnoliopsida</taxon>
        <taxon>eudicotyledons</taxon>
        <taxon>Gunneridae</taxon>
        <taxon>Pentapetalae</taxon>
        <taxon>Caryophyllales</taxon>
        <taxon>Chenopodiaceae</taxon>
        <taxon>Chenopodioideae</taxon>
        <taxon>Atripliceae</taxon>
        <taxon>Chenopodium</taxon>
    </lineage>
</organism>
<evidence type="ECO:0000256" key="5">
    <source>
        <dbReference type="ARBA" id="ARBA00022676"/>
    </source>
</evidence>
<dbReference type="SUPFAM" id="SSF48445">
    <property type="entry name" value="14-3-3 protein"/>
    <property type="match status" value="1"/>
</dbReference>
<accession>A0A803MYK5</accession>
<evidence type="ECO:0000256" key="2">
    <source>
        <dbReference type="ARBA" id="ARBA00004687"/>
    </source>
</evidence>
<dbReference type="GO" id="GO:0000009">
    <property type="term" value="F:alpha-1,6-mannosyltransferase activity"/>
    <property type="evidence" value="ECO:0007669"/>
    <property type="project" value="InterPro"/>
</dbReference>
<dbReference type="EC" id="2.4.1.-" evidence="11"/>
<comment type="similarity">
    <text evidence="3 11">Belongs to the PIGV family.</text>
</comment>
<dbReference type="AlphaFoldDB" id="A0A803MYK5"/>
<keyword evidence="5 11" id="KW-0328">Glycosyltransferase</keyword>
<keyword evidence="8 11" id="KW-0256">Endoplasmic reticulum</keyword>
<evidence type="ECO:0000256" key="10">
    <source>
        <dbReference type="ARBA" id="ARBA00023136"/>
    </source>
</evidence>
<keyword evidence="7 11" id="KW-0812">Transmembrane</keyword>
<keyword evidence="10 11" id="KW-0472">Membrane</keyword>
<evidence type="ECO:0000256" key="1">
    <source>
        <dbReference type="ARBA" id="ARBA00004477"/>
    </source>
</evidence>
<dbReference type="EnsemblPlants" id="AUR62037285-RA">
    <property type="protein sequence ID" value="AUR62037285-RA:cds"/>
    <property type="gene ID" value="AUR62037285"/>
</dbReference>
<dbReference type="GO" id="GO:0005789">
    <property type="term" value="C:endoplasmic reticulum membrane"/>
    <property type="evidence" value="ECO:0007669"/>
    <property type="project" value="UniProtKB-SubCell"/>
</dbReference>
<evidence type="ECO:0000256" key="4">
    <source>
        <dbReference type="ARBA" id="ARBA00022502"/>
    </source>
</evidence>
<dbReference type="Pfam" id="PF04188">
    <property type="entry name" value="Mannosyl_trans2"/>
    <property type="match status" value="1"/>
</dbReference>
<dbReference type="GO" id="GO:0004376">
    <property type="term" value="F:GPI mannosyltransferase activity"/>
    <property type="evidence" value="ECO:0007669"/>
    <property type="project" value="InterPro"/>
</dbReference>
<dbReference type="GO" id="GO:0006506">
    <property type="term" value="P:GPI anchor biosynthetic process"/>
    <property type="evidence" value="ECO:0007669"/>
    <property type="project" value="UniProtKB-UniPathway"/>
</dbReference>
<dbReference type="PANTHER" id="PTHR12468:SF2">
    <property type="entry name" value="GPI MANNOSYLTRANSFERASE 2"/>
    <property type="match status" value="1"/>
</dbReference>
<keyword evidence="13" id="KW-1185">Reference proteome</keyword>
<evidence type="ECO:0000313" key="13">
    <source>
        <dbReference type="Proteomes" id="UP000596660"/>
    </source>
</evidence>
<evidence type="ECO:0000256" key="7">
    <source>
        <dbReference type="ARBA" id="ARBA00022692"/>
    </source>
</evidence>
<dbReference type="UniPathway" id="UPA00196"/>
<name>A0A803MYK5_CHEQI</name>
<keyword evidence="9 11" id="KW-1133">Transmembrane helix</keyword>
<evidence type="ECO:0000313" key="12">
    <source>
        <dbReference type="EnsemblPlants" id="AUR62037285-RA:cds"/>
    </source>
</evidence>
<evidence type="ECO:0000256" key="3">
    <source>
        <dbReference type="ARBA" id="ARBA00008698"/>
    </source>
</evidence>
<dbReference type="GO" id="GO:0031501">
    <property type="term" value="C:mannosyltransferase complex"/>
    <property type="evidence" value="ECO:0007669"/>
    <property type="project" value="TreeGrafter"/>
</dbReference>
<sequence length="177" mass="20352">MFARSSSNNSLSLKDPDADMHVSRIENVGTSGFMARSIWWSWWKLWSCDELRLLNSHLTPTVSVSESRVFYLKMKGDYIIVIWLSLNLAPEMGLLAPDMVLYLDISPEGKVRENIRLFTMPHGRSRLNPDTIQQVNSFIIHLSFMVATALFVMHVQVATRFLFASPPVYWFASYLMS</sequence>
<evidence type="ECO:0000256" key="9">
    <source>
        <dbReference type="ARBA" id="ARBA00022989"/>
    </source>
</evidence>
<reference evidence="12" key="2">
    <citation type="submission" date="2021-03" db="UniProtKB">
        <authorList>
            <consortium name="EnsemblPlants"/>
        </authorList>
    </citation>
    <scope>IDENTIFICATION</scope>
</reference>
<keyword evidence="6 11" id="KW-0808">Transferase</keyword>
<dbReference type="Proteomes" id="UP000596660">
    <property type="component" value="Unplaced"/>
</dbReference>
<dbReference type="InterPro" id="IPR007315">
    <property type="entry name" value="PIG-V/Gpi18"/>
</dbReference>
<reference evidence="12" key="1">
    <citation type="journal article" date="2017" name="Nature">
        <title>The genome of Chenopodium quinoa.</title>
        <authorList>
            <person name="Jarvis D.E."/>
            <person name="Ho Y.S."/>
            <person name="Lightfoot D.J."/>
            <person name="Schmoeckel S.M."/>
            <person name="Li B."/>
            <person name="Borm T.J.A."/>
            <person name="Ohyanagi H."/>
            <person name="Mineta K."/>
            <person name="Michell C.T."/>
            <person name="Saber N."/>
            <person name="Kharbatia N.M."/>
            <person name="Rupper R.R."/>
            <person name="Sharp A.R."/>
            <person name="Dally N."/>
            <person name="Boughton B.A."/>
            <person name="Woo Y.H."/>
            <person name="Gao G."/>
            <person name="Schijlen E.G.W.M."/>
            <person name="Guo X."/>
            <person name="Momin A.A."/>
            <person name="Negrao S."/>
            <person name="Al-Babili S."/>
            <person name="Gehring C."/>
            <person name="Roessner U."/>
            <person name="Jung C."/>
            <person name="Murphy K."/>
            <person name="Arold S.T."/>
            <person name="Gojobori T."/>
            <person name="van der Linden C.G."/>
            <person name="van Loo E.N."/>
            <person name="Jellen E.N."/>
            <person name="Maughan P.J."/>
            <person name="Tester M."/>
        </authorList>
    </citation>
    <scope>NUCLEOTIDE SEQUENCE [LARGE SCALE GENOMIC DNA]</scope>
    <source>
        <strain evidence="12">cv. PI 614886</strain>
    </source>
</reference>
<dbReference type="InterPro" id="IPR036815">
    <property type="entry name" value="14-3-3_dom_sf"/>
</dbReference>
<comment type="pathway">
    <text evidence="2 11">Glycolipid biosynthesis; glycosylphosphatidylinositol-anchor biosynthesis.</text>
</comment>
<comment type="subcellular location">
    <subcellularLocation>
        <location evidence="1 11">Endoplasmic reticulum membrane</location>
        <topology evidence="1 11">Multi-pass membrane protein</topology>
    </subcellularLocation>
</comment>
<evidence type="ECO:0000256" key="6">
    <source>
        <dbReference type="ARBA" id="ARBA00022679"/>
    </source>
</evidence>
<keyword evidence="4 11" id="KW-0337">GPI-anchor biosynthesis</keyword>
<dbReference type="Gramene" id="AUR62037285-RA">
    <property type="protein sequence ID" value="AUR62037285-RA:cds"/>
    <property type="gene ID" value="AUR62037285"/>
</dbReference>
<evidence type="ECO:0000256" key="8">
    <source>
        <dbReference type="ARBA" id="ARBA00022824"/>
    </source>
</evidence>
<evidence type="ECO:0000256" key="11">
    <source>
        <dbReference type="RuleBase" id="RU363112"/>
    </source>
</evidence>
<comment type="function">
    <text evidence="11">Mannosyltransferase involved in glycosylphosphatidylinositol-anchor biosynthesis.</text>
</comment>
<dbReference type="Gene3D" id="1.20.190.20">
    <property type="entry name" value="14-3-3 domain"/>
    <property type="match status" value="1"/>
</dbReference>
<protein>
    <recommendedName>
        <fullName evidence="11">GPI mannosyltransferase 2</fullName>
        <ecNumber evidence="11">2.4.1.-</ecNumber>
    </recommendedName>
</protein>